<evidence type="ECO:0000313" key="2">
    <source>
        <dbReference type="EMBL" id="CAK1582583.1"/>
    </source>
</evidence>
<keyword evidence="1" id="KW-0732">Signal</keyword>
<accession>A0AAV1KHP7</accession>
<dbReference type="AlphaFoldDB" id="A0AAV1KHP7"/>
<organism evidence="2 3">
    <name type="scientific">Parnassius mnemosyne</name>
    <name type="common">clouded apollo</name>
    <dbReference type="NCBI Taxonomy" id="213953"/>
    <lineage>
        <taxon>Eukaryota</taxon>
        <taxon>Metazoa</taxon>
        <taxon>Ecdysozoa</taxon>
        <taxon>Arthropoda</taxon>
        <taxon>Hexapoda</taxon>
        <taxon>Insecta</taxon>
        <taxon>Pterygota</taxon>
        <taxon>Neoptera</taxon>
        <taxon>Endopterygota</taxon>
        <taxon>Lepidoptera</taxon>
        <taxon>Glossata</taxon>
        <taxon>Ditrysia</taxon>
        <taxon>Papilionoidea</taxon>
        <taxon>Papilionidae</taxon>
        <taxon>Parnassiinae</taxon>
        <taxon>Parnassini</taxon>
        <taxon>Parnassius</taxon>
        <taxon>Driopa</taxon>
    </lineage>
</organism>
<feature type="signal peptide" evidence="1">
    <location>
        <begin position="1"/>
        <end position="15"/>
    </location>
</feature>
<dbReference type="EMBL" id="CAVLGL010000046">
    <property type="protein sequence ID" value="CAK1582583.1"/>
    <property type="molecule type" value="Genomic_DNA"/>
</dbReference>
<evidence type="ECO:0000256" key="1">
    <source>
        <dbReference type="SAM" id="SignalP"/>
    </source>
</evidence>
<dbReference type="Proteomes" id="UP001314205">
    <property type="component" value="Unassembled WGS sequence"/>
</dbReference>
<keyword evidence="3" id="KW-1185">Reference proteome</keyword>
<protein>
    <submittedName>
        <fullName evidence="2">Uncharacterized protein</fullName>
    </submittedName>
</protein>
<feature type="chain" id="PRO_5043370765" evidence="1">
    <location>
        <begin position="16"/>
        <end position="75"/>
    </location>
</feature>
<dbReference type="SUPFAM" id="SSF49313">
    <property type="entry name" value="Cadherin-like"/>
    <property type="match status" value="1"/>
</dbReference>
<reference evidence="2 3" key="1">
    <citation type="submission" date="2023-11" db="EMBL/GenBank/DDBJ databases">
        <authorList>
            <person name="Hedman E."/>
            <person name="Englund M."/>
            <person name="Stromberg M."/>
            <person name="Nyberg Akerstrom W."/>
            <person name="Nylinder S."/>
            <person name="Jareborg N."/>
            <person name="Kallberg Y."/>
            <person name="Kronander E."/>
        </authorList>
    </citation>
    <scope>NUCLEOTIDE SEQUENCE [LARGE SCALE GENOMIC DNA]</scope>
</reference>
<comment type="caution">
    <text evidence="2">The sequence shown here is derived from an EMBL/GenBank/DDBJ whole genome shotgun (WGS) entry which is preliminary data.</text>
</comment>
<sequence length="75" mass="8516">MMMVMWQLVIAAVYSGEPAQFESLRLLNVLLVDEDDNVPHFLQKHYQFAVKENLPSGIIVGKMPLTLDLSLESQL</sequence>
<gene>
    <name evidence="2" type="ORF">PARMNEM_LOCUS4091</name>
</gene>
<name>A0AAV1KHP7_9NEOP</name>
<dbReference type="GO" id="GO:0016020">
    <property type="term" value="C:membrane"/>
    <property type="evidence" value="ECO:0007669"/>
    <property type="project" value="InterPro"/>
</dbReference>
<evidence type="ECO:0000313" key="3">
    <source>
        <dbReference type="Proteomes" id="UP001314205"/>
    </source>
</evidence>
<proteinExistence type="predicted"/>
<dbReference type="GO" id="GO:0005509">
    <property type="term" value="F:calcium ion binding"/>
    <property type="evidence" value="ECO:0007669"/>
    <property type="project" value="InterPro"/>
</dbReference>
<dbReference type="InterPro" id="IPR015919">
    <property type="entry name" value="Cadherin-like_sf"/>
</dbReference>